<dbReference type="EMBL" id="CP031517">
    <property type="protein sequence ID" value="QOS39429.1"/>
    <property type="molecule type" value="Genomic_DNA"/>
</dbReference>
<proteinExistence type="predicted"/>
<evidence type="ECO:0000313" key="8">
    <source>
        <dbReference type="Proteomes" id="UP000593591"/>
    </source>
</evidence>
<keyword evidence="1" id="KW-0175">Coiled coil</keyword>
<evidence type="ECO:0000313" key="4">
    <source>
        <dbReference type="EMBL" id="QOS39429.1"/>
    </source>
</evidence>
<dbReference type="EMBL" id="CP031517">
    <property type="protein sequence ID" value="QOS39496.1"/>
    <property type="molecule type" value="Genomic_DNA"/>
</dbReference>
<dbReference type="PANTHER" id="PTHR33055:SF15">
    <property type="entry name" value="TRANSPOSASE-RELATED"/>
    <property type="match status" value="1"/>
</dbReference>
<dbReference type="InterPro" id="IPR047650">
    <property type="entry name" value="Transpos_IS110"/>
</dbReference>
<evidence type="ECO:0000313" key="5">
    <source>
        <dbReference type="EMBL" id="QOS39496.1"/>
    </source>
</evidence>
<dbReference type="KEGG" id="trc:DYE49_03100"/>
<sequence length="412" mass="46490">MKKYVLAIDIGKGTSKIGLYGLNTENMRTIKIMKPRNFKHSIEGLDGIGKALAGIPMDQIGVMMESTYVYQMPVVEYFKRKGFDEITVVNPLKIKRTCGDIQKVKTDMVDCDRISAYYFFSQWKKPLTVSKEQREARELSRYIDFLQKEATRVGNKIRQNLSNVFPELERIGDSKGSLFKAGFLNLIEKTPHPLSIRKKTKAGIISTMAGKGRRDSSYAEYASLIIEAAKESLFSAPEGGIEASLILPDLARRLRELSKQIEDAEDKLESMTKEMPLFKVLQSFKGIGKGIASHLTAEIWSTEQYATPQKLIASAGINPSRSQSAASIDRYGRIVKAGNRYIRHWLFTAVGCILQQNGLGRGDKRLAEYYIKKHSSERDHHYVATIACANKLLRQVFYRSRDLAKTGQLIVK</sequence>
<dbReference type="AlphaFoldDB" id="A0A7M1XJE3"/>
<gene>
    <name evidence="4" type="ORF">DYE49_02730</name>
    <name evidence="5" type="ORF">DYE49_03100</name>
    <name evidence="6" type="ORF">DYE49_03305</name>
    <name evidence="7" type="ORF">DYE49_03945</name>
</gene>
<reference evidence="6 8" key="1">
    <citation type="submission" date="2018-08" db="EMBL/GenBank/DDBJ databases">
        <title>The first complete genome of Treponema rectale (CHPAT), a commensal spirochete of the bovine rectum.</title>
        <authorList>
            <person name="Staton G.J."/>
            <person name="Clegg S.R."/>
            <person name="Carter S.D."/>
            <person name="Radford A.D."/>
            <person name="Darby A."/>
            <person name="Hall N."/>
            <person name="Birtles R.J."/>
            <person name="Evans N.J."/>
        </authorList>
    </citation>
    <scope>NUCLEOTIDE SEQUENCE [LARGE SCALE GENOMIC DNA]</scope>
    <source>
        <strain evidence="6 8">CHPA</strain>
    </source>
</reference>
<dbReference type="EMBL" id="CP031517">
    <property type="protein sequence ID" value="QOS39657.1"/>
    <property type="molecule type" value="Genomic_DNA"/>
</dbReference>
<dbReference type="KEGG" id="trc:DYE49_02730"/>
<feature type="coiled-coil region" evidence="1">
    <location>
        <begin position="247"/>
        <end position="274"/>
    </location>
</feature>
<dbReference type="NCBIfam" id="NF033542">
    <property type="entry name" value="transpos_IS110"/>
    <property type="match status" value="1"/>
</dbReference>
<dbReference type="GO" id="GO:0003677">
    <property type="term" value="F:DNA binding"/>
    <property type="evidence" value="ECO:0007669"/>
    <property type="project" value="InterPro"/>
</dbReference>
<dbReference type="InterPro" id="IPR003346">
    <property type="entry name" value="Transposase_20"/>
</dbReference>
<dbReference type="PANTHER" id="PTHR33055">
    <property type="entry name" value="TRANSPOSASE FOR INSERTION SEQUENCE ELEMENT IS1111A"/>
    <property type="match status" value="1"/>
</dbReference>
<feature type="domain" description="Transposase IS116/IS110/IS902 C-terminal" evidence="3">
    <location>
        <begin position="280"/>
        <end position="354"/>
    </location>
</feature>
<accession>A0A7M1XJE3</accession>
<dbReference type="InterPro" id="IPR002525">
    <property type="entry name" value="Transp_IS110-like_N"/>
</dbReference>
<name>A0A7M1XJE3_9SPIR</name>
<dbReference type="GO" id="GO:0004803">
    <property type="term" value="F:transposase activity"/>
    <property type="evidence" value="ECO:0007669"/>
    <property type="project" value="InterPro"/>
</dbReference>
<feature type="domain" description="Transposase IS110-like N-terminal" evidence="2">
    <location>
        <begin position="8"/>
        <end position="166"/>
    </location>
</feature>
<evidence type="ECO:0000259" key="2">
    <source>
        <dbReference type="Pfam" id="PF01548"/>
    </source>
</evidence>
<protein>
    <submittedName>
        <fullName evidence="6">IS110 family transposase</fullName>
    </submittedName>
</protein>
<evidence type="ECO:0000259" key="3">
    <source>
        <dbReference type="Pfam" id="PF02371"/>
    </source>
</evidence>
<organism evidence="6 8">
    <name type="scientific">Treponema rectale</name>
    <dbReference type="NCBI Taxonomy" id="744512"/>
    <lineage>
        <taxon>Bacteria</taxon>
        <taxon>Pseudomonadati</taxon>
        <taxon>Spirochaetota</taxon>
        <taxon>Spirochaetia</taxon>
        <taxon>Spirochaetales</taxon>
        <taxon>Treponemataceae</taxon>
        <taxon>Treponema</taxon>
    </lineage>
</organism>
<dbReference type="Pfam" id="PF01548">
    <property type="entry name" value="DEDD_Tnp_IS110"/>
    <property type="match status" value="1"/>
</dbReference>
<evidence type="ECO:0000313" key="7">
    <source>
        <dbReference type="EMBL" id="QOS39657.1"/>
    </source>
</evidence>
<evidence type="ECO:0000256" key="1">
    <source>
        <dbReference type="SAM" id="Coils"/>
    </source>
</evidence>
<dbReference type="EMBL" id="CP031517">
    <property type="protein sequence ID" value="QOS39537.1"/>
    <property type="molecule type" value="Genomic_DNA"/>
</dbReference>
<dbReference type="KEGG" id="trc:DYE49_03945"/>
<evidence type="ECO:0000313" key="6">
    <source>
        <dbReference type="EMBL" id="QOS39537.1"/>
    </source>
</evidence>
<dbReference type="Pfam" id="PF02371">
    <property type="entry name" value="Transposase_20"/>
    <property type="match status" value="1"/>
</dbReference>
<dbReference type="GO" id="GO:0006313">
    <property type="term" value="P:DNA transposition"/>
    <property type="evidence" value="ECO:0007669"/>
    <property type="project" value="InterPro"/>
</dbReference>
<dbReference type="KEGG" id="trc:DYE49_03305"/>
<dbReference type="Proteomes" id="UP000593591">
    <property type="component" value="Chromosome"/>
</dbReference>